<keyword evidence="1" id="KW-0472">Membrane</keyword>
<evidence type="ECO:0000256" key="1">
    <source>
        <dbReference type="SAM" id="Phobius"/>
    </source>
</evidence>
<dbReference type="PROSITE" id="PS50835">
    <property type="entry name" value="IG_LIKE"/>
    <property type="match status" value="1"/>
</dbReference>
<accession>A0AAV7JUZ1</accession>
<keyword evidence="1" id="KW-0812">Transmembrane</keyword>
<evidence type="ECO:0000256" key="2">
    <source>
        <dbReference type="SAM" id="SignalP"/>
    </source>
</evidence>
<evidence type="ECO:0000313" key="5">
    <source>
        <dbReference type="Proteomes" id="UP001165289"/>
    </source>
</evidence>
<evidence type="ECO:0000259" key="3">
    <source>
        <dbReference type="PROSITE" id="PS50835"/>
    </source>
</evidence>
<protein>
    <recommendedName>
        <fullName evidence="3">Ig-like domain-containing protein</fullName>
    </recommendedName>
</protein>
<keyword evidence="1" id="KW-1133">Transmembrane helix</keyword>
<dbReference type="InterPro" id="IPR013783">
    <property type="entry name" value="Ig-like_fold"/>
</dbReference>
<dbReference type="InterPro" id="IPR036179">
    <property type="entry name" value="Ig-like_dom_sf"/>
</dbReference>
<comment type="caution">
    <text evidence="4">The sequence shown here is derived from an EMBL/GenBank/DDBJ whole genome shotgun (WGS) entry which is preliminary data.</text>
</comment>
<feature type="chain" id="PRO_5043529600" description="Ig-like domain-containing protein" evidence="2">
    <location>
        <begin position="18"/>
        <end position="299"/>
    </location>
</feature>
<dbReference type="InterPro" id="IPR007110">
    <property type="entry name" value="Ig-like_dom"/>
</dbReference>
<feature type="transmembrane region" description="Helical" evidence="1">
    <location>
        <begin position="231"/>
        <end position="254"/>
    </location>
</feature>
<keyword evidence="5" id="KW-1185">Reference proteome</keyword>
<dbReference type="SUPFAM" id="SSF48726">
    <property type="entry name" value="Immunoglobulin"/>
    <property type="match status" value="1"/>
</dbReference>
<dbReference type="AlphaFoldDB" id="A0AAV7JUZ1"/>
<proteinExistence type="predicted"/>
<dbReference type="Gene3D" id="2.60.40.10">
    <property type="entry name" value="Immunoglobulins"/>
    <property type="match status" value="1"/>
</dbReference>
<keyword evidence="2" id="KW-0732">Signal</keyword>
<dbReference type="Proteomes" id="UP001165289">
    <property type="component" value="Unassembled WGS sequence"/>
</dbReference>
<evidence type="ECO:0000313" key="4">
    <source>
        <dbReference type="EMBL" id="KAI6652758.1"/>
    </source>
</evidence>
<feature type="domain" description="Ig-like" evidence="3">
    <location>
        <begin position="104"/>
        <end position="223"/>
    </location>
</feature>
<dbReference type="EMBL" id="JAKMXF010000297">
    <property type="protein sequence ID" value="KAI6652758.1"/>
    <property type="molecule type" value="Genomic_DNA"/>
</dbReference>
<name>A0AAV7JUZ1_9METZ</name>
<organism evidence="4 5">
    <name type="scientific">Oopsacas minuta</name>
    <dbReference type="NCBI Taxonomy" id="111878"/>
    <lineage>
        <taxon>Eukaryota</taxon>
        <taxon>Metazoa</taxon>
        <taxon>Porifera</taxon>
        <taxon>Hexactinellida</taxon>
        <taxon>Hexasterophora</taxon>
        <taxon>Lyssacinosida</taxon>
        <taxon>Leucopsacidae</taxon>
        <taxon>Oopsacas</taxon>
    </lineage>
</organism>
<sequence>MAICFYIIYLLLPTVLLQTISVTPSVPVVGGIVMVSCTGNLTSDLFWSFNMIGNGFINLTTIPSYELNTTSTNYTKTLTWTIRFQITNAGWYKCESRMNGTVVSNIQRLATGIRYRNRDRDVEVVEGTAILKIHCRFQSAPPGFLIAEWCFQPYVFPSVNETSCIPLPNNSDIIPISPTENLTSTNTYTSTVRISNVLISNAGIYRCFLSDGFTNLTKGVRVRVRGRLDPLWPAIGIMIQLVIIVIFIAGHYSWDFYKDKQKKIERQKREEQNLVTSKNEIIPEDEQKANELLINVAPN</sequence>
<feature type="signal peptide" evidence="2">
    <location>
        <begin position="1"/>
        <end position="17"/>
    </location>
</feature>
<gene>
    <name evidence="4" type="ORF">LOD99_4144</name>
</gene>
<reference evidence="4 5" key="1">
    <citation type="journal article" date="2023" name="BMC Biol.">
        <title>The compact genome of the sponge Oopsacas minuta (Hexactinellida) is lacking key metazoan core genes.</title>
        <authorList>
            <person name="Santini S."/>
            <person name="Schenkelaars Q."/>
            <person name="Jourda C."/>
            <person name="Duchesne M."/>
            <person name="Belahbib H."/>
            <person name="Rocher C."/>
            <person name="Selva M."/>
            <person name="Riesgo A."/>
            <person name="Vervoort M."/>
            <person name="Leys S.P."/>
            <person name="Kodjabachian L."/>
            <person name="Le Bivic A."/>
            <person name="Borchiellini C."/>
            <person name="Claverie J.M."/>
            <person name="Renard E."/>
        </authorList>
    </citation>
    <scope>NUCLEOTIDE SEQUENCE [LARGE SCALE GENOMIC DNA]</scope>
    <source>
        <strain evidence="4">SPO-2</strain>
    </source>
</reference>